<dbReference type="InterPro" id="IPR025334">
    <property type="entry name" value="DUF4240"/>
</dbReference>
<evidence type="ECO:0000313" key="4">
    <source>
        <dbReference type="Proteomes" id="UP000030170"/>
    </source>
</evidence>
<dbReference type="Pfam" id="PF14024">
    <property type="entry name" value="DUF4240"/>
    <property type="match status" value="1"/>
</dbReference>
<accession>A0A098TME1</accession>
<organism evidence="3 4">
    <name type="scientific">Neosynechococcus sphagnicola sy1</name>
    <dbReference type="NCBI Taxonomy" id="1497020"/>
    <lineage>
        <taxon>Bacteria</taxon>
        <taxon>Bacillati</taxon>
        <taxon>Cyanobacteriota</taxon>
        <taxon>Cyanophyceae</taxon>
        <taxon>Neosynechococcales</taxon>
        <taxon>Neosynechococcaceae</taxon>
        <taxon>Neosynechococcus</taxon>
    </lineage>
</organism>
<feature type="region of interest" description="Disordered" evidence="1">
    <location>
        <begin position="131"/>
        <end position="168"/>
    </location>
</feature>
<feature type="domain" description="DUF4240" evidence="2">
    <location>
        <begin position="1"/>
        <end position="125"/>
    </location>
</feature>
<comment type="caution">
    <text evidence="3">The sequence shown here is derived from an EMBL/GenBank/DDBJ whole genome shotgun (WGS) entry which is preliminary data.</text>
</comment>
<dbReference type="RefSeq" id="WP_036531204.1">
    <property type="nucleotide sequence ID" value="NZ_JJML01000007.1"/>
</dbReference>
<evidence type="ECO:0000259" key="2">
    <source>
        <dbReference type="Pfam" id="PF14024"/>
    </source>
</evidence>
<keyword evidence="4" id="KW-1185">Reference proteome</keyword>
<dbReference type="Proteomes" id="UP000030170">
    <property type="component" value="Unassembled WGS sequence"/>
</dbReference>
<name>A0A098TME1_9CYAN</name>
<gene>
    <name evidence="3" type="ORF">DO97_18325</name>
</gene>
<dbReference type="OrthoDB" id="6200718at2"/>
<feature type="compositionally biased region" description="Basic and acidic residues" evidence="1">
    <location>
        <begin position="157"/>
        <end position="168"/>
    </location>
</feature>
<evidence type="ECO:0000256" key="1">
    <source>
        <dbReference type="SAM" id="MobiDB-lite"/>
    </source>
</evidence>
<dbReference type="STRING" id="1497020.DO97_18325"/>
<protein>
    <recommendedName>
        <fullName evidence="2">DUF4240 domain-containing protein</fullName>
    </recommendedName>
</protein>
<proteinExistence type="predicted"/>
<dbReference type="EMBL" id="JJML01000007">
    <property type="protein sequence ID" value="KGF73474.1"/>
    <property type="molecule type" value="Genomic_DNA"/>
</dbReference>
<evidence type="ECO:0000313" key="3">
    <source>
        <dbReference type="EMBL" id="KGF73474.1"/>
    </source>
</evidence>
<reference evidence="3 4" key="1">
    <citation type="journal article" date="2014" name="Mol. Ecol.">
        <title>Evolution of Synechococcus.</title>
        <authorList>
            <person name="Dvorak P."/>
            <person name="Casamatta D."/>
            <person name="Hasler P."/>
            <person name="Poulickova A."/>
            <person name="Ondrej V."/>
            <person name="Sanges R."/>
        </authorList>
    </citation>
    <scope>NUCLEOTIDE SEQUENCE [LARGE SCALE GENOMIC DNA]</scope>
    <source>
        <strain evidence="3 4">CAUP A 1101</strain>
    </source>
</reference>
<dbReference type="AlphaFoldDB" id="A0A098TME1"/>
<sequence>MDKVAFWKLMDASRRSAEGDPEAQIDVLREKLDKHSPEELVDFDHIFTEYHSRAYTWDLWGAAYIIGGGCSDDGFMDFRAWLISQGEKVFEAALQDPETLAQVVKEEDGDCQVEGFQYIALELWEQKTNKEPEAFPTHPIQGSQSPLGKEWTEDELESRFPKLSKEFS</sequence>